<dbReference type="Proteomes" id="UP001059597">
    <property type="component" value="Chromosome"/>
</dbReference>
<sequence length="94" mass="9965">MWQLVESRRRASPPIPRYGDVPAGAVRLDRTAADRDAPAVRQLAVPRSQISPAVLPAGPEGVGDAGMDAMWSASTIEVVGPGIDDLDFADKLSR</sequence>
<reference evidence="1" key="1">
    <citation type="submission" date="2022-06" db="EMBL/GenBank/DDBJ databases">
        <title>Complete genome sequence of Streptomyces nigrescens HEK616.</title>
        <authorList>
            <person name="Asamizu S."/>
            <person name="Onaka H."/>
        </authorList>
    </citation>
    <scope>NUCLEOTIDE SEQUENCE</scope>
    <source>
        <strain evidence="1">HEK616</strain>
    </source>
</reference>
<accession>A0ABM7ZV44</accession>
<protein>
    <submittedName>
        <fullName evidence="1">Uncharacterized protein</fullName>
    </submittedName>
</protein>
<evidence type="ECO:0000313" key="1">
    <source>
        <dbReference type="EMBL" id="BDM70033.1"/>
    </source>
</evidence>
<evidence type="ECO:0000313" key="2">
    <source>
        <dbReference type="Proteomes" id="UP001059597"/>
    </source>
</evidence>
<dbReference type="EMBL" id="AP026073">
    <property type="protein sequence ID" value="BDM70033.1"/>
    <property type="molecule type" value="Genomic_DNA"/>
</dbReference>
<name>A0ABM7ZV44_STRNI</name>
<organism evidence="1 2">
    <name type="scientific">Streptomyces nigrescens</name>
    <dbReference type="NCBI Taxonomy" id="1920"/>
    <lineage>
        <taxon>Bacteria</taxon>
        <taxon>Bacillati</taxon>
        <taxon>Actinomycetota</taxon>
        <taxon>Actinomycetes</taxon>
        <taxon>Kitasatosporales</taxon>
        <taxon>Streptomycetaceae</taxon>
        <taxon>Streptomyces</taxon>
    </lineage>
</organism>
<keyword evidence="2" id="KW-1185">Reference proteome</keyword>
<gene>
    <name evidence="1" type="ORF">HEK616_35200</name>
</gene>
<proteinExistence type="predicted"/>